<dbReference type="GO" id="GO:0000329">
    <property type="term" value="C:fungal-type vacuole membrane"/>
    <property type="evidence" value="ECO:0007669"/>
    <property type="project" value="TreeGrafter"/>
</dbReference>
<dbReference type="InterPro" id="IPR036259">
    <property type="entry name" value="MFS_trans_sf"/>
</dbReference>
<comment type="caution">
    <text evidence="8">The sequence shown here is derived from an EMBL/GenBank/DDBJ whole genome shotgun (WGS) entry which is preliminary data.</text>
</comment>
<dbReference type="PANTHER" id="PTHR23501">
    <property type="entry name" value="MAJOR FACILITATOR SUPERFAMILY"/>
    <property type="match status" value="1"/>
</dbReference>
<keyword evidence="9" id="KW-1185">Reference proteome</keyword>
<evidence type="ECO:0000256" key="6">
    <source>
        <dbReference type="SAM" id="Phobius"/>
    </source>
</evidence>
<dbReference type="GO" id="GO:0015174">
    <property type="term" value="F:basic amino acid transmembrane transporter activity"/>
    <property type="evidence" value="ECO:0007669"/>
    <property type="project" value="TreeGrafter"/>
</dbReference>
<feature type="transmembrane region" description="Helical" evidence="6">
    <location>
        <begin position="396"/>
        <end position="420"/>
    </location>
</feature>
<evidence type="ECO:0000256" key="1">
    <source>
        <dbReference type="ARBA" id="ARBA00004141"/>
    </source>
</evidence>
<evidence type="ECO:0000313" key="9">
    <source>
        <dbReference type="Proteomes" id="UP000544331"/>
    </source>
</evidence>
<evidence type="ECO:0000256" key="5">
    <source>
        <dbReference type="ARBA" id="ARBA00023180"/>
    </source>
</evidence>
<keyword evidence="2 6" id="KW-0812">Transmembrane</keyword>
<gene>
    <name evidence="8" type="ORF">FMUND_13693</name>
</gene>
<dbReference type="Pfam" id="PF07690">
    <property type="entry name" value="MFS_1"/>
    <property type="match status" value="1"/>
</dbReference>
<keyword evidence="5" id="KW-0325">Glycoprotein</keyword>
<feature type="transmembrane region" description="Helical" evidence="6">
    <location>
        <begin position="191"/>
        <end position="213"/>
    </location>
</feature>
<dbReference type="PROSITE" id="PS50850">
    <property type="entry name" value="MFS"/>
    <property type="match status" value="1"/>
</dbReference>
<feature type="transmembrane region" description="Helical" evidence="6">
    <location>
        <begin position="263"/>
        <end position="282"/>
    </location>
</feature>
<evidence type="ECO:0000259" key="7">
    <source>
        <dbReference type="PROSITE" id="PS50850"/>
    </source>
</evidence>
<feature type="transmembrane region" description="Helical" evidence="6">
    <location>
        <begin position="303"/>
        <end position="325"/>
    </location>
</feature>
<feature type="transmembrane region" description="Helical" evidence="6">
    <location>
        <begin position="337"/>
        <end position="357"/>
    </location>
</feature>
<feature type="transmembrane region" description="Helical" evidence="6">
    <location>
        <begin position="105"/>
        <end position="124"/>
    </location>
</feature>
<name>A0A8H5XY46_9HYPO</name>
<dbReference type="InterPro" id="IPR020846">
    <property type="entry name" value="MFS_dom"/>
</dbReference>
<keyword evidence="4 6" id="KW-0472">Membrane</keyword>
<dbReference type="PANTHER" id="PTHR23501:SF33">
    <property type="entry name" value="MAJOR FACILITATOR SUPERFAMILY (MFS) PROFILE DOMAIN-CONTAINING PROTEIN"/>
    <property type="match status" value="1"/>
</dbReference>
<dbReference type="Proteomes" id="UP000544331">
    <property type="component" value="Unassembled WGS sequence"/>
</dbReference>
<comment type="subcellular location">
    <subcellularLocation>
        <location evidence="1">Membrane</location>
        <topology evidence="1">Multi-pass membrane protein</topology>
    </subcellularLocation>
</comment>
<protein>
    <submittedName>
        <fullName evidence="8">Multidrug resistance</fullName>
    </submittedName>
</protein>
<feature type="transmembrane region" description="Helical" evidence="6">
    <location>
        <begin position="364"/>
        <end position="384"/>
    </location>
</feature>
<dbReference type="Gene3D" id="1.20.1250.20">
    <property type="entry name" value="MFS general substrate transporter like domains"/>
    <property type="match status" value="1"/>
</dbReference>
<feature type="transmembrane region" description="Helical" evidence="6">
    <location>
        <begin position="233"/>
        <end position="251"/>
    </location>
</feature>
<evidence type="ECO:0000256" key="2">
    <source>
        <dbReference type="ARBA" id="ARBA00022692"/>
    </source>
</evidence>
<evidence type="ECO:0000256" key="3">
    <source>
        <dbReference type="ARBA" id="ARBA00022989"/>
    </source>
</evidence>
<accession>A0A8H5XY46</accession>
<dbReference type="AlphaFoldDB" id="A0A8H5XY46"/>
<dbReference type="OrthoDB" id="6770063at2759"/>
<sequence>MTRINATETTPLIPEIPPEVSDVERNSADEPKTYSHAFIARVVIALLIGIFTSNADGSLVLATHPVIASEFGKLQDSSWLFISFMRLGLIEKYGKLSDIFGRKTILIICYGLFAVGCALVGAGQSMWQVILGRVISGSGGAGMTTMASVIITELAPLREVASWQSYMNVIATVGRSIGGPLGGFLADTIGWRWSFLGQSPIFAVSMIIAALLLPSTTQTEGATLERIKRIDALGALLLGGSVLAFMVPLEISGQKIPWNHPLVPILAAAGVILSFAFVLVESRWAKEPIFPLRLLRSGDVTKTYLIAFGQAAAQLGMMYTVPIYFQVTQRVSSTVAGAHLFPAVIGNTVGGIVTGLIIKRTGRYKALIIFSAVSSITSYTLMLLRWHGQTNWLESLYVFPGGLGMGIAQSAAFIALQASIDPKDKAAASSGIFLAVTLGSVVGMAGTSAAIQGFLRHDIQQNLSDLGKSQHFIEEVIQKAAESVFYLDEASEPIRKVLIEGYIRGIEYGHGLSIVFSGITLITALLLKEHTALCTFHSALLVIYRRPSSLSLFILHSALELTLNATPYSRLQSYQHSTKSWTRLLIHHPSFWHRILSEVKNQRTSYPSVVGYQDIRLVSTLPITYSTFNKDNWTPISHDDASIIGTVTLTNKMSYKQTSLMASNLDQMNQTEINMTPEEERNTRIMACDIQRFYEYVRREKHVFRCWFSHYEINLAKFLEPHCTLYKNERNWPEAWFDSERELINDLKAFRHMAKQLLQQWTQAVAAQILSARNTALSKLFTAEDVSLAAKLEPNPLDGKAGPLDWRQSEMSLDKSLSKFRFLANDMLQRMKGGPTMEKPGHPWSRLEGFDVLNFMIKDAEDPDYEYEEEDLFEDEIVPSHGFY</sequence>
<dbReference type="EMBL" id="JAAOAN010000649">
    <property type="protein sequence ID" value="KAF5701974.1"/>
    <property type="molecule type" value="Genomic_DNA"/>
</dbReference>
<organism evidence="8 9">
    <name type="scientific">Fusarium mundagurra</name>
    <dbReference type="NCBI Taxonomy" id="1567541"/>
    <lineage>
        <taxon>Eukaryota</taxon>
        <taxon>Fungi</taxon>
        <taxon>Dikarya</taxon>
        <taxon>Ascomycota</taxon>
        <taxon>Pezizomycotina</taxon>
        <taxon>Sordariomycetes</taxon>
        <taxon>Hypocreomycetidae</taxon>
        <taxon>Hypocreales</taxon>
        <taxon>Nectriaceae</taxon>
        <taxon>Fusarium</taxon>
        <taxon>Fusarium fujikuroi species complex</taxon>
    </lineage>
</organism>
<evidence type="ECO:0000313" key="8">
    <source>
        <dbReference type="EMBL" id="KAF5701974.1"/>
    </source>
</evidence>
<evidence type="ECO:0000256" key="4">
    <source>
        <dbReference type="ARBA" id="ARBA00023136"/>
    </source>
</evidence>
<feature type="transmembrane region" description="Helical" evidence="6">
    <location>
        <begin position="130"/>
        <end position="154"/>
    </location>
</feature>
<keyword evidence="3 6" id="KW-1133">Transmembrane helix</keyword>
<reference evidence="8 9" key="1">
    <citation type="submission" date="2020-05" db="EMBL/GenBank/DDBJ databases">
        <title>Identification and distribution of gene clusters putatively required for synthesis of sphingolipid metabolism inhibitors in phylogenetically diverse species of the filamentous fungus Fusarium.</title>
        <authorList>
            <person name="Kim H.-S."/>
            <person name="Busman M."/>
            <person name="Brown D.W."/>
            <person name="Divon H."/>
            <person name="Uhlig S."/>
            <person name="Proctor R.H."/>
        </authorList>
    </citation>
    <scope>NUCLEOTIDE SEQUENCE [LARGE SCALE GENOMIC DNA]</scope>
    <source>
        <strain evidence="8 9">NRRL 66235</strain>
    </source>
</reference>
<feature type="domain" description="Major facilitator superfamily (MFS) profile" evidence="7">
    <location>
        <begin position="42"/>
        <end position="535"/>
    </location>
</feature>
<dbReference type="InterPro" id="IPR011701">
    <property type="entry name" value="MFS"/>
</dbReference>
<feature type="transmembrane region" description="Helical" evidence="6">
    <location>
        <begin position="432"/>
        <end position="455"/>
    </location>
</feature>
<proteinExistence type="predicted"/>
<dbReference type="Gene3D" id="1.20.1720.10">
    <property type="entry name" value="Multidrug resistance protein D"/>
    <property type="match status" value="1"/>
</dbReference>
<dbReference type="SUPFAM" id="SSF103473">
    <property type="entry name" value="MFS general substrate transporter"/>
    <property type="match status" value="1"/>
</dbReference>